<name>A0AA40SZA0_9NOST</name>
<dbReference type="GO" id="GO:0046872">
    <property type="term" value="F:metal ion binding"/>
    <property type="evidence" value="ECO:0007669"/>
    <property type="project" value="UniProtKB-KW"/>
</dbReference>
<evidence type="ECO:0000313" key="3">
    <source>
        <dbReference type="EMBL" id="MBD6617784.1"/>
    </source>
</evidence>
<proteinExistence type="predicted"/>
<evidence type="ECO:0000256" key="1">
    <source>
        <dbReference type="ARBA" id="ARBA00022723"/>
    </source>
</evidence>
<accession>A0AA40SZA0</accession>
<dbReference type="SUPFAM" id="SSF54593">
    <property type="entry name" value="Glyoxalase/Bleomycin resistance protein/Dihydroxybiphenyl dioxygenase"/>
    <property type="match status" value="1"/>
</dbReference>
<protein>
    <submittedName>
        <fullName evidence="3">VOC family protein</fullName>
    </submittedName>
</protein>
<sequence>MTQMQQQSKGIESLQLINVALSVMNLNQAIAWYTDKLGFNLKYRTSAIEGIELALMEKNGLYIDLIHYPEPINLELEWKDPPFHLQITGLRNLVFFVDDIEAANAELKAKGVYLMWESNFLPHLETKVTAFHDMDRNLIAFWEKNEQILNYLQTGNMKNSL</sequence>
<dbReference type="GO" id="GO:0004493">
    <property type="term" value="F:methylmalonyl-CoA epimerase activity"/>
    <property type="evidence" value="ECO:0007669"/>
    <property type="project" value="TreeGrafter"/>
</dbReference>
<dbReference type="PROSITE" id="PS51819">
    <property type="entry name" value="VOC"/>
    <property type="match status" value="1"/>
</dbReference>
<feature type="domain" description="VOC" evidence="2">
    <location>
        <begin position="15"/>
        <end position="144"/>
    </location>
</feature>
<dbReference type="Gene3D" id="3.10.180.10">
    <property type="entry name" value="2,3-Dihydroxybiphenyl 1,2-Dioxygenase, domain 1"/>
    <property type="match status" value="1"/>
</dbReference>
<keyword evidence="1" id="KW-0479">Metal-binding</keyword>
<dbReference type="GO" id="GO:0046491">
    <property type="term" value="P:L-methylmalonyl-CoA metabolic process"/>
    <property type="evidence" value="ECO:0007669"/>
    <property type="project" value="TreeGrafter"/>
</dbReference>
<organism evidence="3 4">
    <name type="scientific">Komarekiella delphini-convector SJRDD-AB1</name>
    <dbReference type="NCBI Taxonomy" id="2593771"/>
    <lineage>
        <taxon>Bacteria</taxon>
        <taxon>Bacillati</taxon>
        <taxon>Cyanobacteriota</taxon>
        <taxon>Cyanophyceae</taxon>
        <taxon>Nostocales</taxon>
        <taxon>Nostocaceae</taxon>
        <taxon>Komarekiella</taxon>
        <taxon>Komarekiella delphini-convector</taxon>
    </lineage>
</organism>
<dbReference type="EMBL" id="VJXY01000020">
    <property type="protein sequence ID" value="MBD6617784.1"/>
    <property type="molecule type" value="Genomic_DNA"/>
</dbReference>
<dbReference type="AlphaFoldDB" id="A0AA40SZA0"/>
<keyword evidence="4" id="KW-1185">Reference proteome</keyword>
<dbReference type="PANTHER" id="PTHR43048:SF3">
    <property type="entry name" value="METHYLMALONYL-COA EPIMERASE, MITOCHONDRIAL"/>
    <property type="match status" value="1"/>
</dbReference>
<evidence type="ECO:0000313" key="4">
    <source>
        <dbReference type="Proteomes" id="UP001165986"/>
    </source>
</evidence>
<reference evidence="3" key="1">
    <citation type="submission" date="2019-07" db="EMBL/GenBank/DDBJ databases">
        <title>Toxilogical consequences of a new and cryptic species of cyanobacteria (Komarekiella delphini-convector) recovered from the epidermis of a bottlenose dolphin and 1500 ft. in the air.</title>
        <authorList>
            <person name="Brown A.O."/>
            <person name="Dvorak P."/>
            <person name="Villanueva C.D."/>
            <person name="Foss A.J."/>
            <person name="Garvey A.D."/>
            <person name="Gibson Q.A."/>
            <person name="Johansen J.R."/>
            <person name="Casamatta D.A."/>
        </authorList>
    </citation>
    <scope>NUCLEOTIDE SEQUENCE</scope>
    <source>
        <strain evidence="3">SJRDD-AB1</strain>
    </source>
</reference>
<gene>
    <name evidence="3" type="ORF">FNW02_18610</name>
</gene>
<dbReference type="Pfam" id="PF00903">
    <property type="entry name" value="Glyoxalase"/>
    <property type="match status" value="1"/>
</dbReference>
<evidence type="ECO:0000259" key="2">
    <source>
        <dbReference type="PROSITE" id="PS51819"/>
    </source>
</evidence>
<dbReference type="Proteomes" id="UP001165986">
    <property type="component" value="Unassembled WGS sequence"/>
</dbReference>
<dbReference type="RefSeq" id="WP_191759003.1">
    <property type="nucleotide sequence ID" value="NZ_VJXY01000020.1"/>
</dbReference>
<dbReference type="InterPro" id="IPR004360">
    <property type="entry name" value="Glyas_Fos-R_dOase_dom"/>
</dbReference>
<comment type="caution">
    <text evidence="3">The sequence shown here is derived from an EMBL/GenBank/DDBJ whole genome shotgun (WGS) entry which is preliminary data.</text>
</comment>
<dbReference type="InterPro" id="IPR051785">
    <property type="entry name" value="MMCE/EMCE_epimerase"/>
</dbReference>
<dbReference type="InterPro" id="IPR037523">
    <property type="entry name" value="VOC_core"/>
</dbReference>
<dbReference type="PANTHER" id="PTHR43048">
    <property type="entry name" value="METHYLMALONYL-COA EPIMERASE"/>
    <property type="match status" value="1"/>
</dbReference>
<dbReference type="InterPro" id="IPR029068">
    <property type="entry name" value="Glyas_Bleomycin-R_OHBP_Dase"/>
</dbReference>